<protein>
    <submittedName>
        <fullName evidence="2">Uncharacterized protein</fullName>
    </submittedName>
</protein>
<feature type="chain" id="PRO_5043965357" evidence="1">
    <location>
        <begin position="22"/>
        <end position="109"/>
    </location>
</feature>
<dbReference type="PANTHER" id="PTHR38396:SF1">
    <property type="entry name" value="TRANSMEMBRANE PROTEIN"/>
    <property type="match status" value="1"/>
</dbReference>
<reference evidence="2 3" key="1">
    <citation type="submission" date="2024-01" db="EMBL/GenBank/DDBJ databases">
        <authorList>
            <person name="Waweru B."/>
        </authorList>
    </citation>
    <scope>NUCLEOTIDE SEQUENCE [LARGE SCALE GENOMIC DNA]</scope>
</reference>
<sequence length="109" mass="12542">MSGRIFLVIFFFWALLAIVTPTLVLLSESSKPDLDSHGKECFDMYMLVEKIEGLLKPRRMMGYFEKQQRIEEEIALALQTPTPAPVPEPDPEPVSGIREAILTRFFKKR</sequence>
<evidence type="ECO:0000313" key="2">
    <source>
        <dbReference type="EMBL" id="CAK7346348.1"/>
    </source>
</evidence>
<comment type="caution">
    <text evidence="2">The sequence shown here is derived from an EMBL/GenBank/DDBJ whole genome shotgun (WGS) entry which is preliminary data.</text>
</comment>
<dbReference type="AlphaFoldDB" id="A0AAV1S696"/>
<evidence type="ECO:0000313" key="3">
    <source>
        <dbReference type="Proteomes" id="UP001314170"/>
    </source>
</evidence>
<organism evidence="2 3">
    <name type="scientific">Dovyalis caffra</name>
    <dbReference type="NCBI Taxonomy" id="77055"/>
    <lineage>
        <taxon>Eukaryota</taxon>
        <taxon>Viridiplantae</taxon>
        <taxon>Streptophyta</taxon>
        <taxon>Embryophyta</taxon>
        <taxon>Tracheophyta</taxon>
        <taxon>Spermatophyta</taxon>
        <taxon>Magnoliopsida</taxon>
        <taxon>eudicotyledons</taxon>
        <taxon>Gunneridae</taxon>
        <taxon>Pentapetalae</taxon>
        <taxon>rosids</taxon>
        <taxon>fabids</taxon>
        <taxon>Malpighiales</taxon>
        <taxon>Salicaceae</taxon>
        <taxon>Flacourtieae</taxon>
        <taxon>Dovyalis</taxon>
    </lineage>
</organism>
<keyword evidence="1" id="KW-0732">Signal</keyword>
<feature type="signal peptide" evidence="1">
    <location>
        <begin position="1"/>
        <end position="21"/>
    </location>
</feature>
<dbReference type="Proteomes" id="UP001314170">
    <property type="component" value="Unassembled WGS sequence"/>
</dbReference>
<gene>
    <name evidence="2" type="ORF">DCAF_LOCUS19024</name>
</gene>
<evidence type="ECO:0000256" key="1">
    <source>
        <dbReference type="SAM" id="SignalP"/>
    </source>
</evidence>
<proteinExistence type="predicted"/>
<dbReference type="EMBL" id="CAWUPB010001173">
    <property type="protein sequence ID" value="CAK7346348.1"/>
    <property type="molecule type" value="Genomic_DNA"/>
</dbReference>
<keyword evidence="3" id="KW-1185">Reference proteome</keyword>
<name>A0AAV1S696_9ROSI</name>
<dbReference type="PANTHER" id="PTHR38396">
    <property type="entry name" value="TRANSMEMBRANE PROTEIN"/>
    <property type="match status" value="1"/>
</dbReference>
<accession>A0AAV1S696</accession>